<keyword evidence="2" id="KW-1185">Reference proteome</keyword>
<proteinExistence type="predicted"/>
<reference evidence="1 2" key="2">
    <citation type="journal article" date="2019" name="G3 (Bethesda)">
        <title>Hybrid Assembly of the Genome of the Entomopathogenic Nematode Steinernema carpocapsae Identifies the X-Chromosome.</title>
        <authorList>
            <person name="Serra L."/>
            <person name="Macchietto M."/>
            <person name="Macias-Munoz A."/>
            <person name="McGill C.J."/>
            <person name="Rodriguez I.M."/>
            <person name="Rodriguez B."/>
            <person name="Murad R."/>
            <person name="Mortazavi A."/>
        </authorList>
    </citation>
    <scope>NUCLEOTIDE SEQUENCE [LARGE SCALE GENOMIC DNA]</scope>
    <source>
        <strain evidence="1 2">ALL</strain>
    </source>
</reference>
<organism evidence="1 2">
    <name type="scientific">Steinernema carpocapsae</name>
    <name type="common">Entomopathogenic nematode</name>
    <dbReference type="NCBI Taxonomy" id="34508"/>
    <lineage>
        <taxon>Eukaryota</taxon>
        <taxon>Metazoa</taxon>
        <taxon>Ecdysozoa</taxon>
        <taxon>Nematoda</taxon>
        <taxon>Chromadorea</taxon>
        <taxon>Rhabditida</taxon>
        <taxon>Tylenchina</taxon>
        <taxon>Panagrolaimomorpha</taxon>
        <taxon>Strongyloidoidea</taxon>
        <taxon>Steinernematidae</taxon>
        <taxon>Steinernema</taxon>
    </lineage>
</organism>
<sequence length="84" mass="9987">MLHCMTHSQLLKVFGSHRTLPRLVLRKTVTPQTVFSNTPSDVNWDCLNQPRVWYRFWSEKFVLFTSCVAQRTLRGNILYESRNE</sequence>
<dbReference type="Proteomes" id="UP000298663">
    <property type="component" value="Unassembled WGS sequence"/>
</dbReference>
<gene>
    <name evidence="1" type="ORF">L596_002785</name>
</gene>
<name>A0A4U8UQ93_STECR</name>
<evidence type="ECO:0000313" key="2">
    <source>
        <dbReference type="Proteomes" id="UP000298663"/>
    </source>
</evidence>
<reference evidence="1 2" key="1">
    <citation type="journal article" date="2015" name="Genome Biol.">
        <title>Comparative genomics of Steinernema reveals deeply conserved gene regulatory networks.</title>
        <authorList>
            <person name="Dillman A.R."/>
            <person name="Macchietto M."/>
            <person name="Porter C.F."/>
            <person name="Rogers A."/>
            <person name="Williams B."/>
            <person name="Antoshechkin I."/>
            <person name="Lee M.M."/>
            <person name="Goodwin Z."/>
            <person name="Lu X."/>
            <person name="Lewis E.E."/>
            <person name="Goodrich-Blair H."/>
            <person name="Stock S.P."/>
            <person name="Adams B.J."/>
            <person name="Sternberg P.W."/>
            <person name="Mortazavi A."/>
        </authorList>
    </citation>
    <scope>NUCLEOTIDE SEQUENCE [LARGE SCALE GENOMIC DNA]</scope>
    <source>
        <strain evidence="1 2">ALL</strain>
    </source>
</reference>
<dbReference type="AlphaFoldDB" id="A0A4U8UQ93"/>
<accession>A0A4U8UQ93</accession>
<evidence type="ECO:0000313" key="1">
    <source>
        <dbReference type="EMBL" id="TMS35370.1"/>
    </source>
</evidence>
<dbReference type="EMBL" id="AZBU02000001">
    <property type="protein sequence ID" value="TMS35370.1"/>
    <property type="molecule type" value="Genomic_DNA"/>
</dbReference>
<protein>
    <submittedName>
        <fullName evidence="1">Uncharacterized protein</fullName>
    </submittedName>
</protein>
<comment type="caution">
    <text evidence="1">The sequence shown here is derived from an EMBL/GenBank/DDBJ whole genome shotgun (WGS) entry which is preliminary data.</text>
</comment>